<dbReference type="GO" id="GO:0047471">
    <property type="term" value="F:maltose alpha-D-glucosyltransferase activity"/>
    <property type="evidence" value="ECO:0007669"/>
    <property type="project" value="UniProtKB-EC"/>
</dbReference>
<comment type="caution">
    <text evidence="10">The sequence shown here is derived from an EMBL/GenBank/DDBJ whole genome shotgun (WGS) entry which is preliminary data.</text>
</comment>
<dbReference type="GO" id="GO:0005975">
    <property type="term" value="P:carbohydrate metabolic process"/>
    <property type="evidence" value="ECO:0007669"/>
    <property type="project" value="InterPro"/>
</dbReference>
<dbReference type="SUPFAM" id="SSF51445">
    <property type="entry name" value="(Trans)glycosidases"/>
    <property type="match status" value="1"/>
</dbReference>
<dbReference type="EC" id="5.4.99.16" evidence="3"/>
<evidence type="ECO:0000256" key="8">
    <source>
        <dbReference type="SAM" id="MobiDB-lite"/>
    </source>
</evidence>
<feature type="region of interest" description="Disordered" evidence="8">
    <location>
        <begin position="617"/>
        <end position="642"/>
    </location>
</feature>
<evidence type="ECO:0000313" key="11">
    <source>
        <dbReference type="Proteomes" id="UP001288320"/>
    </source>
</evidence>
<feature type="compositionally biased region" description="Polar residues" evidence="8">
    <location>
        <begin position="1"/>
        <end position="10"/>
    </location>
</feature>
<evidence type="ECO:0000256" key="5">
    <source>
        <dbReference type="ARBA" id="ARBA00022837"/>
    </source>
</evidence>
<evidence type="ECO:0000256" key="7">
    <source>
        <dbReference type="ARBA" id="ARBA00031378"/>
    </source>
</evidence>
<evidence type="ECO:0000259" key="9">
    <source>
        <dbReference type="SMART" id="SM00642"/>
    </source>
</evidence>
<keyword evidence="4" id="KW-0479">Metal-binding</keyword>
<evidence type="ECO:0000256" key="2">
    <source>
        <dbReference type="ARBA" id="ARBA00005496"/>
    </source>
</evidence>
<dbReference type="FunFam" id="3.20.20.80:FF:000055">
    <property type="entry name" value="Trehalose synthase"/>
    <property type="match status" value="1"/>
</dbReference>
<dbReference type="SUPFAM" id="SSF51011">
    <property type="entry name" value="Glycosyl hydrolase domain"/>
    <property type="match status" value="1"/>
</dbReference>
<dbReference type="Pfam" id="PF16657">
    <property type="entry name" value="Malt_amylase_C"/>
    <property type="match status" value="1"/>
</dbReference>
<dbReference type="EMBL" id="JAWNFV010000003">
    <property type="protein sequence ID" value="MDY5140181.1"/>
    <property type="molecule type" value="Genomic_DNA"/>
</dbReference>
<dbReference type="InterPro" id="IPR013780">
    <property type="entry name" value="Glyco_hydro_b"/>
</dbReference>
<dbReference type="SMART" id="SM00642">
    <property type="entry name" value="Aamy"/>
    <property type="match status" value="1"/>
</dbReference>
<dbReference type="InterPro" id="IPR006047">
    <property type="entry name" value="GH13_cat_dom"/>
</dbReference>
<dbReference type="Pfam" id="PF00128">
    <property type="entry name" value="Alpha-amylase"/>
    <property type="match status" value="2"/>
</dbReference>
<evidence type="ECO:0000313" key="10">
    <source>
        <dbReference type="EMBL" id="MDY5140181.1"/>
    </source>
</evidence>
<protein>
    <recommendedName>
        <fullName evidence="3">maltose alpha-D-glucosyltransferase</fullName>
        <ecNumber evidence="3">5.4.99.16</ecNumber>
    </recommendedName>
    <alternativeName>
        <fullName evidence="7">Maltose alpha-D-glucosyltransferase</fullName>
    </alternativeName>
</protein>
<dbReference type="InterPro" id="IPR012810">
    <property type="entry name" value="TreS/a-amylase_N"/>
</dbReference>
<sequence>MSLPSLNAATSGPRIAQSEHRGLSDNPQWYRHAVFYEVLLKAFGDTDADGVGDIRGLIAHLDYIQWLGIDCIWIPPFYPSPGRDGGYDVADYTAVDPRYGTMDDFRELVDQAHRRGIRVIIDIVINHTSADHPWFQSSRANPDGPYGDFYVWSDTDKKYEDARIIFVDTEVSNWTFDPVRKQYFWHRFFSHQPDLNFDNPKVHEAVLNIFRFWCELGVDGLRLDAIPYLYERDGTNCENLPETHAFIAKVRRVLDEEFPGTLLLAEANQWPEDVVEYFGTEEAPECHMCFHFPVMPRIYYALRDQRATAIREILERTPAIPAGAQWGTFLRNHDELTLEMVSTEERALMYGWYADDPRMRANVGIRRRLAPLLGNSRAEIELAHALLLSLPGSPYLYYGDEIGMGDNIWLPDRDGVRTPMQWSPDRNAGFSTADPGQLYLPAITSLTYNYQAVNVESQLAQPASLLHWIHGILEVRRGHPAMGSGDFVLRESNNDAILAFTRSCPEETILCIMNLANTPRAGRVELPTYAGWLATDVFGGAGFPAVGADGSYDVTLGSRDFFWLKLDAPGQAEPGPVEGARAEESGEPVDFAALSRPAPVDAGAVAAAAAASTAAPAGTAGFANADTPEAANNADHEERSAA</sequence>
<dbReference type="GO" id="GO:0046872">
    <property type="term" value="F:metal ion binding"/>
    <property type="evidence" value="ECO:0007669"/>
    <property type="project" value="UniProtKB-KW"/>
</dbReference>
<dbReference type="PANTHER" id="PTHR10357">
    <property type="entry name" value="ALPHA-AMYLASE FAMILY MEMBER"/>
    <property type="match status" value="1"/>
</dbReference>
<feature type="domain" description="Glycosyl hydrolase family 13 catalytic" evidence="9">
    <location>
        <begin position="37"/>
        <end position="437"/>
    </location>
</feature>
<dbReference type="Gene3D" id="3.20.20.80">
    <property type="entry name" value="Glycosidases"/>
    <property type="match status" value="1"/>
</dbReference>
<organism evidence="10 11">
    <name type="scientific">Actinotignum timonense</name>
    <dbReference type="NCBI Taxonomy" id="1870995"/>
    <lineage>
        <taxon>Bacteria</taxon>
        <taxon>Bacillati</taxon>
        <taxon>Actinomycetota</taxon>
        <taxon>Actinomycetes</taxon>
        <taxon>Actinomycetales</taxon>
        <taxon>Actinomycetaceae</taxon>
        <taxon>Actinotignum</taxon>
    </lineage>
</organism>
<dbReference type="AlphaFoldDB" id="A0AAW9HIA0"/>
<dbReference type="PANTHER" id="PTHR10357:SF219">
    <property type="entry name" value="MALTOSE ALPHA-D-GLUCOSYLTRANSFERASE"/>
    <property type="match status" value="1"/>
</dbReference>
<evidence type="ECO:0000256" key="4">
    <source>
        <dbReference type="ARBA" id="ARBA00022723"/>
    </source>
</evidence>
<evidence type="ECO:0000256" key="6">
    <source>
        <dbReference type="ARBA" id="ARBA00023235"/>
    </source>
</evidence>
<evidence type="ECO:0000256" key="3">
    <source>
        <dbReference type="ARBA" id="ARBA00012619"/>
    </source>
</evidence>
<dbReference type="CDD" id="cd11334">
    <property type="entry name" value="AmyAc_TreS"/>
    <property type="match status" value="1"/>
</dbReference>
<dbReference type="Proteomes" id="UP001288320">
    <property type="component" value="Unassembled WGS sequence"/>
</dbReference>
<accession>A0AAW9HIA0</accession>
<keyword evidence="6 10" id="KW-0413">Isomerase</keyword>
<reference evidence="10" key="1">
    <citation type="submission" date="2023-10" db="EMBL/GenBank/DDBJ databases">
        <title>Whole Genome based description of the genera Actinobaculum and Actinotignum reveals a complex phylogenetic relationship within the species included in the genus Actinotignum.</title>
        <authorList>
            <person name="Jensen C.S."/>
            <person name="Dargis R."/>
            <person name="Kemp M."/>
            <person name="Christensen J.J."/>
        </authorList>
    </citation>
    <scope>NUCLEOTIDE SEQUENCE</scope>
    <source>
        <strain evidence="10">SLA_B245</strain>
    </source>
</reference>
<feature type="region of interest" description="Disordered" evidence="8">
    <location>
        <begin position="1"/>
        <end position="21"/>
    </location>
</feature>
<dbReference type="InterPro" id="IPR032091">
    <property type="entry name" value="Malt_amylase-like_C"/>
</dbReference>
<keyword evidence="5" id="KW-0106">Calcium</keyword>
<gene>
    <name evidence="10" type="primary">treS</name>
    <name evidence="10" type="ORF">R6G74_02455</name>
</gene>
<dbReference type="Gene3D" id="2.60.40.1180">
    <property type="entry name" value="Golgi alpha-mannosidase II"/>
    <property type="match status" value="1"/>
</dbReference>
<comment type="catalytic activity">
    <reaction evidence="1">
        <text>D-maltose = alpha,alpha-trehalose</text>
        <dbReference type="Rhea" id="RHEA:15145"/>
        <dbReference type="ChEBI" id="CHEBI:16551"/>
        <dbReference type="ChEBI" id="CHEBI:17306"/>
        <dbReference type="EC" id="5.4.99.16"/>
    </reaction>
</comment>
<dbReference type="InterPro" id="IPR045857">
    <property type="entry name" value="O16G_dom_2"/>
</dbReference>
<dbReference type="GeneID" id="92813659"/>
<evidence type="ECO:0000256" key="1">
    <source>
        <dbReference type="ARBA" id="ARBA00001595"/>
    </source>
</evidence>
<proteinExistence type="inferred from homology"/>
<dbReference type="InterPro" id="IPR017853">
    <property type="entry name" value="GH"/>
</dbReference>
<comment type="similarity">
    <text evidence="2">Belongs to the glycosyl hydrolase 13 family. TreS subfamily.</text>
</comment>
<dbReference type="Gene3D" id="3.90.400.10">
    <property type="entry name" value="Oligo-1,6-glucosidase, Domain 2"/>
    <property type="match status" value="1"/>
</dbReference>
<dbReference type="RefSeq" id="WP_101595331.1">
    <property type="nucleotide sequence ID" value="NZ_CAUPFC010000004.1"/>
</dbReference>
<name>A0AAW9HIA0_9ACTO</name>
<dbReference type="NCBIfam" id="TIGR02456">
    <property type="entry name" value="treS_nterm"/>
    <property type="match status" value="1"/>
</dbReference>